<organism evidence="2 3">
    <name type="scientific">Paramecium sonneborni</name>
    <dbReference type="NCBI Taxonomy" id="65129"/>
    <lineage>
        <taxon>Eukaryota</taxon>
        <taxon>Sar</taxon>
        <taxon>Alveolata</taxon>
        <taxon>Ciliophora</taxon>
        <taxon>Intramacronucleata</taxon>
        <taxon>Oligohymenophorea</taxon>
        <taxon>Peniculida</taxon>
        <taxon>Parameciidae</taxon>
        <taxon>Paramecium</taxon>
    </lineage>
</organism>
<dbReference type="AlphaFoldDB" id="A0A8S1M6N7"/>
<accession>A0A8S1M6N7</accession>
<protein>
    <submittedName>
        <fullName evidence="2">Uncharacterized protein</fullName>
    </submittedName>
</protein>
<reference evidence="2" key="1">
    <citation type="submission" date="2021-01" db="EMBL/GenBank/DDBJ databases">
        <authorList>
            <consortium name="Genoscope - CEA"/>
            <person name="William W."/>
        </authorList>
    </citation>
    <scope>NUCLEOTIDE SEQUENCE</scope>
</reference>
<dbReference type="Proteomes" id="UP000692954">
    <property type="component" value="Unassembled WGS sequence"/>
</dbReference>
<feature type="region of interest" description="Disordered" evidence="1">
    <location>
        <begin position="1"/>
        <end position="26"/>
    </location>
</feature>
<keyword evidence="3" id="KW-1185">Reference proteome</keyword>
<evidence type="ECO:0000256" key="1">
    <source>
        <dbReference type="SAM" id="MobiDB-lite"/>
    </source>
</evidence>
<dbReference type="OrthoDB" id="308493at2759"/>
<proteinExistence type="predicted"/>
<evidence type="ECO:0000313" key="2">
    <source>
        <dbReference type="EMBL" id="CAD8073573.1"/>
    </source>
</evidence>
<feature type="compositionally biased region" description="Polar residues" evidence="1">
    <location>
        <begin position="13"/>
        <end position="24"/>
    </location>
</feature>
<sequence length="77" mass="9115">MKQQNETEDHKLQTNQNSLIQSQSEEPKTVLITKQQPFQLQSNFKMLAYKNDIECLQNLQKFKHNLAKKIIKKSKNL</sequence>
<name>A0A8S1M6N7_9CILI</name>
<gene>
    <name evidence="2" type="ORF">PSON_ATCC_30995.1.T0310028</name>
</gene>
<evidence type="ECO:0000313" key="3">
    <source>
        <dbReference type="Proteomes" id="UP000692954"/>
    </source>
</evidence>
<feature type="compositionally biased region" description="Basic and acidic residues" evidence="1">
    <location>
        <begin position="1"/>
        <end position="12"/>
    </location>
</feature>
<comment type="caution">
    <text evidence="2">The sequence shown here is derived from an EMBL/GenBank/DDBJ whole genome shotgun (WGS) entry which is preliminary data.</text>
</comment>
<dbReference type="EMBL" id="CAJJDN010000031">
    <property type="protein sequence ID" value="CAD8073573.1"/>
    <property type="molecule type" value="Genomic_DNA"/>
</dbReference>